<evidence type="ECO:0000256" key="7">
    <source>
        <dbReference type="SAM" id="MobiDB-lite"/>
    </source>
</evidence>
<feature type="domain" description="TFIIF beta subunit HTH" evidence="8">
    <location>
        <begin position="199"/>
        <end position="262"/>
    </location>
</feature>
<gene>
    <name evidence="9" type="ORF">D8674_001015</name>
</gene>
<keyword evidence="5" id="KW-0804">Transcription</keyword>
<dbReference type="Proteomes" id="UP000327157">
    <property type="component" value="Chromosome 1"/>
</dbReference>
<accession>A0A5N5F526</accession>
<dbReference type="InterPro" id="IPR040450">
    <property type="entry name" value="TFIIF_beta_HTH"/>
</dbReference>
<comment type="subcellular location">
    <subcellularLocation>
        <location evidence="1">Nucleus</location>
    </subcellularLocation>
</comment>
<keyword evidence="6" id="KW-0539">Nucleus</keyword>
<dbReference type="EMBL" id="SMOL01000768">
    <property type="protein sequence ID" value="KAB2598095.1"/>
    <property type="molecule type" value="Genomic_DNA"/>
</dbReference>
<dbReference type="SUPFAM" id="SSF46785">
    <property type="entry name" value="Winged helix' DNA-binding domain"/>
    <property type="match status" value="1"/>
</dbReference>
<dbReference type="OrthoDB" id="26094at2759"/>
<dbReference type="FunFam" id="1.10.10.10:FF:000035">
    <property type="entry name" value="General transcription factor IIF subunit 2"/>
    <property type="match status" value="1"/>
</dbReference>
<evidence type="ECO:0000256" key="5">
    <source>
        <dbReference type="ARBA" id="ARBA00023163"/>
    </source>
</evidence>
<organism evidence="9 10">
    <name type="scientific">Pyrus ussuriensis x Pyrus communis</name>
    <dbReference type="NCBI Taxonomy" id="2448454"/>
    <lineage>
        <taxon>Eukaryota</taxon>
        <taxon>Viridiplantae</taxon>
        <taxon>Streptophyta</taxon>
        <taxon>Embryophyta</taxon>
        <taxon>Tracheophyta</taxon>
        <taxon>Spermatophyta</taxon>
        <taxon>Magnoliopsida</taxon>
        <taxon>eudicotyledons</taxon>
        <taxon>Gunneridae</taxon>
        <taxon>Pentapetalae</taxon>
        <taxon>rosids</taxon>
        <taxon>fabids</taxon>
        <taxon>Rosales</taxon>
        <taxon>Rosaceae</taxon>
        <taxon>Amygdaloideae</taxon>
        <taxon>Maleae</taxon>
        <taxon>Pyrus</taxon>
    </lineage>
</organism>
<dbReference type="SUPFAM" id="SSF50916">
    <property type="entry name" value="Rap30/74 interaction domains"/>
    <property type="match status" value="1"/>
</dbReference>
<sequence length="271" mass="30741">MEDQKPQEGNNNVVNGRLLETKGANIPLWLLKTPPLVSRCLKPDFSAASTASASDQQQSSPPVAKVVFCLDPITKTTEFTMELAATESENVPECYALDMTRNLMPMSVFAESSQGTLSVEGFILDKLDMKPHNENLENYGKLCRERTKKSMKSRKIQVMNNDNGAHMRPRPGMMIGFVSPGPSEKKKMPTKGSDMKRTRKDRGEMEDIMFNLFEQKPNRTLRQLIQETNQPEQFLKDILKDLCVYNNRGANQGTYELKPEYRKSVEEQTPD</sequence>
<dbReference type="InterPro" id="IPR003196">
    <property type="entry name" value="TFIIF_beta"/>
</dbReference>
<dbReference type="InterPro" id="IPR011039">
    <property type="entry name" value="TFIIF_interaction"/>
</dbReference>
<dbReference type="AlphaFoldDB" id="A0A5N5F526"/>
<keyword evidence="3" id="KW-0805">Transcription regulation</keyword>
<name>A0A5N5F526_9ROSA</name>
<dbReference type="PANTHER" id="PTHR10445:SF2">
    <property type="entry name" value="TRANSCRIPTION INITIATION FACTOR IIF, BETA SUBUNIT"/>
    <property type="match status" value="1"/>
</dbReference>
<feature type="region of interest" description="Disordered" evidence="7">
    <location>
        <begin position="176"/>
        <end position="198"/>
    </location>
</feature>
<evidence type="ECO:0000313" key="9">
    <source>
        <dbReference type="EMBL" id="KAB2598095.1"/>
    </source>
</evidence>
<proteinExistence type="inferred from homology"/>
<dbReference type="InterPro" id="IPR036388">
    <property type="entry name" value="WH-like_DNA-bd_sf"/>
</dbReference>
<feature type="compositionally biased region" description="Basic and acidic residues" evidence="7">
    <location>
        <begin position="183"/>
        <end position="198"/>
    </location>
</feature>
<comment type="caution">
    <text evidence="9">The sequence shown here is derived from an EMBL/GenBank/DDBJ whole genome shotgun (WGS) entry which is preliminary data.</text>
</comment>
<evidence type="ECO:0000256" key="1">
    <source>
        <dbReference type="ARBA" id="ARBA00004123"/>
    </source>
</evidence>
<evidence type="ECO:0000256" key="6">
    <source>
        <dbReference type="ARBA" id="ARBA00023242"/>
    </source>
</evidence>
<protein>
    <submittedName>
        <fullName evidence="9">General transcription factor IIF subunit 2</fullName>
    </submittedName>
</protein>
<dbReference type="Pfam" id="PF02270">
    <property type="entry name" value="TFIIF_beta"/>
    <property type="match status" value="1"/>
</dbReference>
<evidence type="ECO:0000256" key="2">
    <source>
        <dbReference type="ARBA" id="ARBA00009543"/>
    </source>
</evidence>
<dbReference type="PANTHER" id="PTHR10445">
    <property type="entry name" value="GENERAL TRANSCRIPTION FACTOR IIF SUBUNIT 2"/>
    <property type="match status" value="1"/>
</dbReference>
<dbReference type="GO" id="GO:0006367">
    <property type="term" value="P:transcription initiation at RNA polymerase II promoter"/>
    <property type="evidence" value="ECO:0007669"/>
    <property type="project" value="InterPro"/>
</dbReference>
<keyword evidence="10" id="KW-1185">Reference proteome</keyword>
<reference evidence="9 10" key="1">
    <citation type="submission" date="2019-09" db="EMBL/GenBank/DDBJ databases">
        <authorList>
            <person name="Ou C."/>
        </authorList>
    </citation>
    <scope>NUCLEOTIDE SEQUENCE [LARGE SCALE GENOMIC DNA]</scope>
    <source>
        <strain evidence="9">S2</strain>
        <tissue evidence="9">Leaf</tissue>
    </source>
</reference>
<dbReference type="GO" id="GO:0005674">
    <property type="term" value="C:transcription factor TFIIF complex"/>
    <property type="evidence" value="ECO:0007669"/>
    <property type="project" value="InterPro"/>
</dbReference>
<dbReference type="GO" id="GO:0003677">
    <property type="term" value="F:DNA binding"/>
    <property type="evidence" value="ECO:0007669"/>
    <property type="project" value="UniProtKB-KW"/>
</dbReference>
<dbReference type="Gene3D" id="1.10.10.10">
    <property type="entry name" value="Winged helix-like DNA-binding domain superfamily/Winged helix DNA-binding domain"/>
    <property type="match status" value="1"/>
</dbReference>
<evidence type="ECO:0000256" key="4">
    <source>
        <dbReference type="ARBA" id="ARBA00023125"/>
    </source>
</evidence>
<reference evidence="9 10" key="3">
    <citation type="submission" date="2019-11" db="EMBL/GenBank/DDBJ databases">
        <title>A de novo genome assembly of a pear dwarfing rootstock.</title>
        <authorList>
            <person name="Wang F."/>
            <person name="Wang J."/>
            <person name="Li S."/>
            <person name="Zhang Y."/>
            <person name="Fang M."/>
            <person name="Ma L."/>
            <person name="Zhao Y."/>
            <person name="Jiang S."/>
        </authorList>
    </citation>
    <scope>NUCLEOTIDE SEQUENCE [LARGE SCALE GENOMIC DNA]</scope>
    <source>
        <strain evidence="9">S2</strain>
        <tissue evidence="9">Leaf</tissue>
    </source>
</reference>
<evidence type="ECO:0000259" key="8">
    <source>
        <dbReference type="Pfam" id="PF02270"/>
    </source>
</evidence>
<reference evidence="10" key="2">
    <citation type="submission" date="2019-10" db="EMBL/GenBank/DDBJ databases">
        <title>A de novo genome assembly of a pear dwarfing rootstock.</title>
        <authorList>
            <person name="Wang F."/>
            <person name="Wang J."/>
            <person name="Li S."/>
            <person name="Zhang Y."/>
            <person name="Fang M."/>
            <person name="Ma L."/>
            <person name="Zhao Y."/>
            <person name="Jiang S."/>
        </authorList>
    </citation>
    <scope>NUCLEOTIDE SEQUENCE [LARGE SCALE GENOMIC DNA]</scope>
</reference>
<evidence type="ECO:0000256" key="3">
    <source>
        <dbReference type="ARBA" id="ARBA00023015"/>
    </source>
</evidence>
<dbReference type="InterPro" id="IPR036390">
    <property type="entry name" value="WH_DNA-bd_sf"/>
</dbReference>
<comment type="similarity">
    <text evidence="2">Belongs to the TFIIF beta subunit family.</text>
</comment>
<keyword evidence="4" id="KW-0238">DNA-binding</keyword>
<evidence type="ECO:0000313" key="10">
    <source>
        <dbReference type="Proteomes" id="UP000327157"/>
    </source>
</evidence>